<dbReference type="InterPro" id="IPR031423">
    <property type="entry name" value="Phosphatase_SCO2771"/>
</dbReference>
<organism evidence="2 3">
    <name type="scientific">Streptacidiphilus cavernicola</name>
    <dbReference type="NCBI Taxonomy" id="3342716"/>
    <lineage>
        <taxon>Bacteria</taxon>
        <taxon>Bacillati</taxon>
        <taxon>Actinomycetota</taxon>
        <taxon>Actinomycetes</taxon>
        <taxon>Kitasatosporales</taxon>
        <taxon>Streptomycetaceae</taxon>
        <taxon>Streptacidiphilus</taxon>
    </lineage>
</organism>
<evidence type="ECO:0000256" key="1">
    <source>
        <dbReference type="SAM" id="MobiDB-lite"/>
    </source>
</evidence>
<keyword evidence="3" id="KW-1185">Reference proteome</keyword>
<dbReference type="RefSeq" id="WP_030261032.1">
    <property type="nucleotide sequence ID" value="NZ_JBHEZZ010000002.1"/>
</dbReference>
<evidence type="ECO:0000313" key="3">
    <source>
        <dbReference type="Proteomes" id="UP001592528"/>
    </source>
</evidence>
<dbReference type="EMBL" id="JBHEZZ010000002">
    <property type="protein sequence ID" value="MFC1400309.1"/>
    <property type="molecule type" value="Genomic_DNA"/>
</dbReference>
<accession>A0ABV6UFU5</accession>
<dbReference type="Proteomes" id="UP001592528">
    <property type="component" value="Unassembled WGS sequence"/>
</dbReference>
<feature type="region of interest" description="Disordered" evidence="1">
    <location>
        <begin position="172"/>
        <end position="200"/>
    </location>
</feature>
<protein>
    <submittedName>
        <fullName evidence="2">Phosphatase</fullName>
    </submittedName>
</protein>
<reference evidence="2 3" key="1">
    <citation type="submission" date="2024-09" db="EMBL/GenBank/DDBJ databases">
        <authorList>
            <person name="Lee S.D."/>
        </authorList>
    </citation>
    <scope>NUCLEOTIDE SEQUENCE [LARGE SCALE GENOMIC DNA]</scope>
    <source>
        <strain evidence="2 3">N1-5</strain>
    </source>
</reference>
<feature type="compositionally biased region" description="Low complexity" evidence="1">
    <location>
        <begin position="172"/>
        <end position="183"/>
    </location>
</feature>
<comment type="caution">
    <text evidence="2">The sequence shown here is derived from an EMBL/GenBank/DDBJ whole genome shotgun (WGS) entry which is preliminary data.</text>
</comment>
<proteinExistence type="predicted"/>
<gene>
    <name evidence="2" type="ORF">ACEZDJ_03290</name>
</gene>
<name>A0ABV6UFU5_9ACTN</name>
<sequence length="290" mass="30401">MIKAEELHAHLLDSRIAGEVATPREDNLSKYARFARRDPWVLLGLDPEGEWTQDEVLALMARRAGVSPDRNHRQGQDTIDPQLTIDALDAVAVVVARTAERGGSVLMGTGHPGQLIGFHSALGDALEAAGCAVLTPAHGRDFLMHSVHGERSCSLDYVQRVGVVRVYEGAPPSGVSPSAAVPAEGGAATRGELSDPVHTHSPQPVRIALAALAEAGQPRPDLLLGDHGWACGAGRLGVTSIGLADSNDPGVFVAEAEGMVAAAVPLDDGVRPDCYELLSAYVLQQAGMSR</sequence>
<dbReference type="Pfam" id="PF15698">
    <property type="entry name" value="Phosphatase"/>
    <property type="match status" value="1"/>
</dbReference>
<evidence type="ECO:0000313" key="2">
    <source>
        <dbReference type="EMBL" id="MFC1400309.1"/>
    </source>
</evidence>